<dbReference type="AlphaFoldDB" id="A0A486Q4Z3"/>
<proteinExistence type="predicted"/>
<evidence type="ECO:0000313" key="5">
    <source>
        <dbReference type="EMBL" id="VGL83362.1"/>
    </source>
</evidence>
<keyword evidence="3" id="KW-0274">FAD</keyword>
<comment type="cofactor">
    <cofactor evidence="1">
        <name>FAD</name>
        <dbReference type="ChEBI" id="CHEBI:57692"/>
    </cofactor>
</comment>
<dbReference type="SUPFAM" id="SSF51905">
    <property type="entry name" value="FAD/NAD(P)-binding domain"/>
    <property type="match status" value="1"/>
</dbReference>
<sequence length="494" mass="54640">MKKVLIVGAGPVGLIIGCYLNKYGIDFDIIDKNTHSTTWSKALSVSPATIKAFHGLGLAGELIAQGKQVQSVYAYYKNRKFLHIDNRRLATCYPFHVSIPQPRTEKILETALADAGREVKRGHQLVSWRREGERYHVSLLDDARRACSAAYDYIIGADGAASTVRELAGIGFSGHDYPLHFVMADVQFDRAAALPGTSYHIDEQGFLIFLPMPDNQVRIVIKKAGRLPTPRPVPDLQEINAALARYCPQVPPAQTLTWSSSANFYNRIADDNLQHHIMLAGDAFHLFSPIGGQGMNTGVQDAVNLAWKLAFYLHGVATDRLPASYRAQRFAAVSGVLRSTDRDTGLIAGLVPRNHIDGVYFPEFCNRHYYRHQLPLQYAGFTATQAQHPDGLAGHHVPWYVFASPQAMFRNSYDVFASGKVVIFSARAACPPMSRLKQAGWFIFCPLEPADEAFLEALQIGPDDYAVVNPDGYVGFTGSEAGTRQYLSSLYVME</sequence>
<dbReference type="Gene3D" id="3.30.70.2450">
    <property type="match status" value="1"/>
</dbReference>
<dbReference type="PANTHER" id="PTHR43004:SF19">
    <property type="entry name" value="BINDING MONOOXYGENASE, PUTATIVE (JCVI)-RELATED"/>
    <property type="match status" value="1"/>
</dbReference>
<organism evidence="5">
    <name type="scientific">Klebsiella pneumoniae</name>
    <dbReference type="NCBI Taxonomy" id="573"/>
    <lineage>
        <taxon>Bacteria</taxon>
        <taxon>Pseudomonadati</taxon>
        <taxon>Pseudomonadota</taxon>
        <taxon>Gammaproteobacteria</taxon>
        <taxon>Enterobacterales</taxon>
        <taxon>Enterobacteriaceae</taxon>
        <taxon>Klebsiella/Raoultella group</taxon>
        <taxon>Klebsiella</taxon>
        <taxon>Klebsiella pneumoniae complex</taxon>
    </lineage>
</organism>
<keyword evidence="2" id="KW-0285">Flavoprotein</keyword>
<dbReference type="PROSITE" id="PS51257">
    <property type="entry name" value="PROKAR_LIPOPROTEIN"/>
    <property type="match status" value="1"/>
</dbReference>
<keyword evidence="5" id="KW-0449">Lipoprotein</keyword>
<dbReference type="GO" id="GO:0018677">
    <property type="term" value="F:pentachlorophenol monooxygenase activity"/>
    <property type="evidence" value="ECO:0007669"/>
    <property type="project" value="UniProtKB-EC"/>
</dbReference>
<dbReference type="Gene3D" id="3.50.50.60">
    <property type="entry name" value="FAD/NAD(P)-binding domain"/>
    <property type="match status" value="1"/>
</dbReference>
<dbReference type="PANTHER" id="PTHR43004">
    <property type="entry name" value="TRK SYSTEM POTASSIUM UPTAKE PROTEIN"/>
    <property type="match status" value="1"/>
</dbReference>
<reference evidence="5" key="1">
    <citation type="submission" date="2019-03" db="EMBL/GenBank/DDBJ databases">
        <authorList>
            <consortium name="Pathogen Informatics"/>
        </authorList>
    </citation>
    <scope>NUCLEOTIDE SEQUENCE</scope>
    <source>
        <strain evidence="5">5012STDY7626466</strain>
    </source>
</reference>
<accession>A0A486Q4Z3</accession>
<dbReference type="GO" id="GO:0071949">
    <property type="term" value="F:FAD binding"/>
    <property type="evidence" value="ECO:0007669"/>
    <property type="project" value="InterPro"/>
</dbReference>
<evidence type="ECO:0000256" key="3">
    <source>
        <dbReference type="ARBA" id="ARBA00022827"/>
    </source>
</evidence>
<dbReference type="InterPro" id="IPR050641">
    <property type="entry name" value="RIFMO-like"/>
</dbReference>
<protein>
    <submittedName>
        <fullName evidence="5">FAD-binding lipoprotein</fullName>
        <ecNumber evidence="5">1.14.13.50</ecNumber>
    </submittedName>
</protein>
<dbReference type="EMBL" id="CAAHCZ010000001">
    <property type="protein sequence ID" value="VGL83362.1"/>
    <property type="molecule type" value="Genomic_DNA"/>
</dbReference>
<dbReference type="InterPro" id="IPR036188">
    <property type="entry name" value="FAD/NAD-bd_sf"/>
</dbReference>
<evidence type="ECO:0000256" key="2">
    <source>
        <dbReference type="ARBA" id="ARBA00022630"/>
    </source>
</evidence>
<dbReference type="InterPro" id="IPR002938">
    <property type="entry name" value="FAD-bd"/>
</dbReference>
<dbReference type="EC" id="1.14.13.50" evidence="5"/>
<name>A0A486Q4Z3_KLEPN</name>
<feature type="domain" description="FAD-binding" evidence="4">
    <location>
        <begin position="3"/>
        <end position="338"/>
    </location>
</feature>
<gene>
    <name evidence="5" type="primary">pcpB</name>
    <name evidence="5" type="ORF">SAMEA4873656_00421</name>
</gene>
<evidence type="ECO:0000256" key="1">
    <source>
        <dbReference type="ARBA" id="ARBA00001974"/>
    </source>
</evidence>
<dbReference type="Pfam" id="PF01494">
    <property type="entry name" value="FAD_binding_3"/>
    <property type="match status" value="1"/>
</dbReference>
<dbReference type="PRINTS" id="PR00420">
    <property type="entry name" value="RNGMNOXGNASE"/>
</dbReference>
<keyword evidence="5" id="KW-0560">Oxidoreductase</keyword>
<evidence type="ECO:0000259" key="4">
    <source>
        <dbReference type="Pfam" id="PF01494"/>
    </source>
</evidence>